<dbReference type="AlphaFoldDB" id="A0A841FAK7"/>
<dbReference type="Gene3D" id="2.60.40.10">
    <property type="entry name" value="Immunoglobulins"/>
    <property type="match status" value="1"/>
</dbReference>
<gene>
    <name evidence="9" type="ORF">HNR73_002141</name>
</gene>
<dbReference type="PROSITE" id="PS00138">
    <property type="entry name" value="SUBTILASE_SER"/>
    <property type="match status" value="1"/>
</dbReference>
<dbReference type="PRINTS" id="PR00723">
    <property type="entry name" value="SUBTILISIN"/>
</dbReference>
<dbReference type="InterPro" id="IPR015500">
    <property type="entry name" value="Peptidase_S8_subtilisin-rel"/>
</dbReference>
<dbReference type="SUPFAM" id="SSF52743">
    <property type="entry name" value="Subtilisin-like"/>
    <property type="match status" value="1"/>
</dbReference>
<accession>A0A841FAK7</accession>
<evidence type="ECO:0000313" key="9">
    <source>
        <dbReference type="EMBL" id="MBB6034291.1"/>
    </source>
</evidence>
<dbReference type="Pfam" id="PF00082">
    <property type="entry name" value="Peptidase_S8"/>
    <property type="match status" value="1"/>
</dbReference>
<dbReference type="Proteomes" id="UP000548476">
    <property type="component" value="Unassembled WGS sequence"/>
</dbReference>
<feature type="active site" description="Charge relay system" evidence="5 6">
    <location>
        <position position="413"/>
    </location>
</feature>
<dbReference type="GO" id="GO:0006508">
    <property type="term" value="P:proteolysis"/>
    <property type="evidence" value="ECO:0007669"/>
    <property type="project" value="UniProtKB-KW"/>
</dbReference>
<evidence type="ECO:0000256" key="1">
    <source>
        <dbReference type="ARBA" id="ARBA00011073"/>
    </source>
</evidence>
<dbReference type="InterPro" id="IPR050131">
    <property type="entry name" value="Peptidase_S8_subtilisin-like"/>
</dbReference>
<dbReference type="EMBL" id="JACHGT010000004">
    <property type="protein sequence ID" value="MBB6034291.1"/>
    <property type="molecule type" value="Genomic_DNA"/>
</dbReference>
<proteinExistence type="inferred from homology"/>
<evidence type="ECO:0000256" key="2">
    <source>
        <dbReference type="ARBA" id="ARBA00022670"/>
    </source>
</evidence>
<dbReference type="InterPro" id="IPR022398">
    <property type="entry name" value="Peptidase_S8_His-AS"/>
</dbReference>
<comment type="similarity">
    <text evidence="1 6">Belongs to the peptidase S8 family.</text>
</comment>
<feature type="active site" description="Charge relay system" evidence="5 6">
    <location>
        <position position="244"/>
    </location>
</feature>
<feature type="signal peptide" evidence="7">
    <location>
        <begin position="1"/>
        <end position="23"/>
    </location>
</feature>
<feature type="chain" id="PRO_5032685417" evidence="7">
    <location>
        <begin position="24"/>
        <end position="1056"/>
    </location>
</feature>
<keyword evidence="7" id="KW-0732">Signal</keyword>
<dbReference type="RefSeq" id="WP_184787163.1">
    <property type="nucleotide sequence ID" value="NZ_BONT01000045.1"/>
</dbReference>
<sequence>MRLIVGGAATAALLLSTAPAVIADPGDPGGATSAVPPADGRGHIVTLVTGDRVTVAADGTTDFAAATGRENIGHRRFADGDALYVVPNDAVEAMRDGRVDRRLFDVTGLIRDGYADRDELPLIVSGGAASRSALAGGTRLDSVDATASVVAGAELPALWSSMSGAGARSGATRIVLDGKARLTLDQSVPQIGAPAAWEAGYDGTGVTIAVLDSGWDPTHPDLVDRVTKAENFTDEADAVDRAGHGTHVTSIAAGTGAGSAGRYKGVAPGANVIVGKVCTSDGYCTYSDMIEGMEWAAAQGASVVNISIGGSPFEGDPTVEAVERLTAETGTLFVIAAGNNYGGGIDSPGVSPSALTVGSVTKSDEFSDFSSQGPAYDYTMKPDLVAPGSAITAAQAAGTGAEGELYVAYDGTSMATPHVTGAVALLKQRHPDWTAERLKDALVGSAKGLDALDSFQEGAGRLDVGRGVAQEVYADGSLSFGLFKHPQDQETVVKDVTYTNDGDADVTLAVTLTGAEGFTVDRPQVTVPAGGNATVSVSYDPDPARGYGNFGAELVATDGTATLRTAVGASTEPELYTVDFPSTLADGETLEYGDVTYWNLDTDERGSTWDYRPDGTPYARLTPGRYAFAYVTLSSDGTDTPIASFTDKAAEVHADMTVAFDAASAGEVTTDVTFAEGEVQEAADVELRLGATEDPHSGIGANMSLGEFRIRLLPGSSNLSTRLDVWQLFAADEGEFYLAERREGPLPDGLALSYDESDLGVVEHVIHGQGAEKSEVYLGSGRNGSGIRTLRTAPGTYRIHYTPGQWGSGLSFHSSDFLTWEEQNQTHVVTAGTSSVMNWNKAPLGAGFGSELGVRMSRQFIYVDLGMFSGPDLGTAYWNGFPDSRIVLSANGETVLDTPYAGTNRFEIPPGLSGDFTFTCEMERDVPWSDIGTKSTVEFGFSGAPVGERLDPSVNLVRLNASGVRDGYAKAKLPQVVSMRIQPNNPGQPAVKSLTFEVSYDDGKTWKKVPSKLFGDTAVSALVHPRGATGVSTRISTVDADGNTSVQTAIRSYGLK</sequence>
<dbReference type="PANTHER" id="PTHR43806">
    <property type="entry name" value="PEPTIDASE S8"/>
    <property type="match status" value="1"/>
</dbReference>
<protein>
    <submittedName>
        <fullName evidence="9">Subtilisin family serine protease</fullName>
    </submittedName>
</protein>
<evidence type="ECO:0000256" key="7">
    <source>
        <dbReference type="SAM" id="SignalP"/>
    </source>
</evidence>
<evidence type="ECO:0000259" key="8">
    <source>
        <dbReference type="Pfam" id="PF00082"/>
    </source>
</evidence>
<evidence type="ECO:0000256" key="4">
    <source>
        <dbReference type="ARBA" id="ARBA00022825"/>
    </source>
</evidence>
<dbReference type="PANTHER" id="PTHR43806:SF11">
    <property type="entry name" value="CEREVISIN-RELATED"/>
    <property type="match status" value="1"/>
</dbReference>
<evidence type="ECO:0000313" key="10">
    <source>
        <dbReference type="Proteomes" id="UP000548476"/>
    </source>
</evidence>
<evidence type="ECO:0000256" key="5">
    <source>
        <dbReference type="PIRSR" id="PIRSR615500-1"/>
    </source>
</evidence>
<dbReference type="InterPro" id="IPR000209">
    <property type="entry name" value="Peptidase_S8/S53_dom"/>
</dbReference>
<dbReference type="InterPro" id="IPR013783">
    <property type="entry name" value="Ig-like_fold"/>
</dbReference>
<feature type="active site" description="Charge relay system" evidence="5 6">
    <location>
        <position position="212"/>
    </location>
</feature>
<dbReference type="Gene3D" id="3.40.50.200">
    <property type="entry name" value="Peptidase S8/S53 domain"/>
    <property type="match status" value="1"/>
</dbReference>
<dbReference type="InterPro" id="IPR036852">
    <property type="entry name" value="Peptidase_S8/S53_dom_sf"/>
</dbReference>
<dbReference type="GO" id="GO:0005975">
    <property type="term" value="P:carbohydrate metabolic process"/>
    <property type="evidence" value="ECO:0007669"/>
    <property type="project" value="UniProtKB-ARBA"/>
</dbReference>
<dbReference type="GO" id="GO:0004252">
    <property type="term" value="F:serine-type endopeptidase activity"/>
    <property type="evidence" value="ECO:0007669"/>
    <property type="project" value="UniProtKB-UniRule"/>
</dbReference>
<organism evidence="9 10">
    <name type="scientific">Phytomonospora endophytica</name>
    <dbReference type="NCBI Taxonomy" id="714109"/>
    <lineage>
        <taxon>Bacteria</taxon>
        <taxon>Bacillati</taxon>
        <taxon>Actinomycetota</taxon>
        <taxon>Actinomycetes</taxon>
        <taxon>Micromonosporales</taxon>
        <taxon>Micromonosporaceae</taxon>
        <taxon>Phytomonospora</taxon>
    </lineage>
</organism>
<keyword evidence="2 6" id="KW-0645">Protease</keyword>
<keyword evidence="10" id="KW-1185">Reference proteome</keyword>
<comment type="caution">
    <text evidence="9">The sequence shown here is derived from an EMBL/GenBank/DDBJ whole genome shotgun (WGS) entry which is preliminary data.</text>
</comment>
<name>A0A841FAK7_9ACTN</name>
<evidence type="ECO:0000256" key="3">
    <source>
        <dbReference type="ARBA" id="ARBA00022801"/>
    </source>
</evidence>
<feature type="domain" description="Peptidase S8/S53" evidence="8">
    <location>
        <begin position="203"/>
        <end position="460"/>
    </location>
</feature>
<reference evidence="9 10" key="1">
    <citation type="submission" date="2020-08" db="EMBL/GenBank/DDBJ databases">
        <title>Genomic Encyclopedia of Type Strains, Phase IV (KMG-IV): sequencing the most valuable type-strain genomes for metagenomic binning, comparative biology and taxonomic classification.</title>
        <authorList>
            <person name="Goeker M."/>
        </authorList>
    </citation>
    <scope>NUCLEOTIDE SEQUENCE [LARGE SCALE GENOMIC DNA]</scope>
    <source>
        <strain evidence="9 10">YIM 65646</strain>
    </source>
</reference>
<dbReference type="PROSITE" id="PS51892">
    <property type="entry name" value="SUBTILASE"/>
    <property type="match status" value="1"/>
</dbReference>
<keyword evidence="4 6" id="KW-0720">Serine protease</keyword>
<evidence type="ECO:0000256" key="6">
    <source>
        <dbReference type="PROSITE-ProRule" id="PRU01240"/>
    </source>
</evidence>
<dbReference type="InterPro" id="IPR023828">
    <property type="entry name" value="Peptidase_S8_Ser-AS"/>
</dbReference>
<keyword evidence="3 6" id="KW-0378">Hydrolase</keyword>
<dbReference type="PROSITE" id="PS00137">
    <property type="entry name" value="SUBTILASE_HIS"/>
    <property type="match status" value="1"/>
</dbReference>